<dbReference type="Gene3D" id="3.30.700.10">
    <property type="entry name" value="Glycoprotein, Type 4 Pilin"/>
    <property type="match status" value="1"/>
</dbReference>
<organism evidence="3 4">
    <name type="scientific">Novipirellula rosea</name>
    <dbReference type="NCBI Taxonomy" id="1031540"/>
    <lineage>
        <taxon>Bacteria</taxon>
        <taxon>Pseudomonadati</taxon>
        <taxon>Planctomycetota</taxon>
        <taxon>Planctomycetia</taxon>
        <taxon>Pirellulales</taxon>
        <taxon>Pirellulaceae</taxon>
        <taxon>Novipirellula</taxon>
    </lineage>
</organism>
<evidence type="ECO:0000256" key="1">
    <source>
        <dbReference type="SAM" id="MobiDB-lite"/>
    </source>
</evidence>
<dbReference type="InterPro" id="IPR045584">
    <property type="entry name" value="Pilin-like"/>
</dbReference>
<dbReference type="InterPro" id="IPR027558">
    <property type="entry name" value="Pre_pil_HX9DG_C"/>
</dbReference>
<dbReference type="Pfam" id="PF07963">
    <property type="entry name" value="N_methyl"/>
    <property type="match status" value="1"/>
</dbReference>
<feature type="region of interest" description="Disordered" evidence="1">
    <location>
        <begin position="166"/>
        <end position="187"/>
    </location>
</feature>
<dbReference type="Proteomes" id="UP001500840">
    <property type="component" value="Unassembled WGS sequence"/>
</dbReference>
<gene>
    <name evidence="3" type="ORF">GCM10023156_14100</name>
</gene>
<evidence type="ECO:0000313" key="4">
    <source>
        <dbReference type="Proteomes" id="UP001500840"/>
    </source>
</evidence>
<dbReference type="NCBIfam" id="TIGR04294">
    <property type="entry name" value="pre_pil_HX9DG"/>
    <property type="match status" value="1"/>
</dbReference>
<dbReference type="Pfam" id="PF07596">
    <property type="entry name" value="SBP_bac_10"/>
    <property type="match status" value="1"/>
</dbReference>
<protein>
    <submittedName>
        <fullName evidence="3">DUF1559 domain-containing protein</fullName>
    </submittedName>
</protein>
<evidence type="ECO:0000313" key="3">
    <source>
        <dbReference type="EMBL" id="GAA4449499.1"/>
    </source>
</evidence>
<dbReference type="InterPro" id="IPR011453">
    <property type="entry name" value="DUF1559"/>
</dbReference>
<dbReference type="RefSeq" id="WP_339939606.1">
    <property type="nucleotide sequence ID" value="NZ_BAABGA010000018.1"/>
</dbReference>
<sequence length="366" mass="39182">MNRNTKPKAHAFTLVELLVVIAIIGVLVGLLLPAVQAAREAARRMQCSNHMKQLGLALQNYHSSYNQFPAGAVDFHGYSFGASRSVSAAMFIMPFMEMNSLYEAFVEDAKVAVPESGAWESPALQAAGPQSSFLCPSAANADGTAVNGVSKCHYVFSTGDAMWHNARNDSQESSSNSRIDSRSMFIPQIDGERNSKRRFRDLLDGTSNTIAMSEVAGTPRDVAFVKGDVASFNGMYDGTTALPGPCLTAPLDVNNPRLYQTGADCWRGLILGDGRTINNRFTTTLPPNSYSCAYGGGNDSWGTYSPSSEHQGGVQTLMFDGAVRFITDSIDSGNLNARQVTSGQSPYGVWGAMGSPAGSETETYSN</sequence>
<accession>A0ABP8MI83</accession>
<dbReference type="InterPro" id="IPR012902">
    <property type="entry name" value="N_methyl_site"/>
</dbReference>
<dbReference type="NCBIfam" id="TIGR02532">
    <property type="entry name" value="IV_pilin_GFxxxE"/>
    <property type="match status" value="1"/>
</dbReference>
<comment type="caution">
    <text evidence="3">The sequence shown here is derived from an EMBL/GenBank/DDBJ whole genome shotgun (WGS) entry which is preliminary data.</text>
</comment>
<reference evidence="4" key="1">
    <citation type="journal article" date="2019" name="Int. J. Syst. Evol. Microbiol.">
        <title>The Global Catalogue of Microorganisms (GCM) 10K type strain sequencing project: providing services to taxonomists for standard genome sequencing and annotation.</title>
        <authorList>
            <consortium name="The Broad Institute Genomics Platform"/>
            <consortium name="The Broad Institute Genome Sequencing Center for Infectious Disease"/>
            <person name="Wu L."/>
            <person name="Ma J."/>
        </authorList>
    </citation>
    <scope>NUCLEOTIDE SEQUENCE [LARGE SCALE GENOMIC DNA]</scope>
    <source>
        <strain evidence="4">JCM 17759</strain>
    </source>
</reference>
<dbReference type="PANTHER" id="PTHR30093">
    <property type="entry name" value="GENERAL SECRETION PATHWAY PROTEIN G"/>
    <property type="match status" value="1"/>
</dbReference>
<feature type="domain" description="DUF1559" evidence="2">
    <location>
        <begin position="36"/>
        <end position="332"/>
    </location>
</feature>
<name>A0ABP8MI83_9BACT</name>
<dbReference type="SUPFAM" id="SSF54523">
    <property type="entry name" value="Pili subunits"/>
    <property type="match status" value="1"/>
</dbReference>
<dbReference type="PANTHER" id="PTHR30093:SF2">
    <property type="entry name" value="TYPE II SECRETION SYSTEM PROTEIN H"/>
    <property type="match status" value="1"/>
</dbReference>
<proteinExistence type="predicted"/>
<evidence type="ECO:0000259" key="2">
    <source>
        <dbReference type="Pfam" id="PF07596"/>
    </source>
</evidence>
<keyword evidence="4" id="KW-1185">Reference proteome</keyword>
<dbReference type="EMBL" id="BAABGA010000018">
    <property type="protein sequence ID" value="GAA4449499.1"/>
    <property type="molecule type" value="Genomic_DNA"/>
</dbReference>